<dbReference type="InterPro" id="IPR011712">
    <property type="entry name" value="Sig_transdc_His_kin_sub3_dim/P"/>
</dbReference>
<feature type="region of interest" description="Disordered" evidence="9">
    <location>
        <begin position="318"/>
        <end position="343"/>
    </location>
</feature>
<reference evidence="12 13" key="1">
    <citation type="submission" date="2018-03" db="EMBL/GenBank/DDBJ databases">
        <title>Genomic Encyclopedia of Archaeal and Bacterial Type Strains, Phase II (KMG-II): from individual species to whole genera.</title>
        <authorList>
            <person name="Goeker M."/>
        </authorList>
    </citation>
    <scope>NUCLEOTIDE SEQUENCE [LARGE SCALE GENOMIC DNA]</scope>
    <source>
        <strain evidence="12 13">DSM 45312</strain>
    </source>
</reference>
<evidence type="ECO:0000256" key="5">
    <source>
        <dbReference type="ARBA" id="ARBA00022741"/>
    </source>
</evidence>
<evidence type="ECO:0000256" key="6">
    <source>
        <dbReference type="ARBA" id="ARBA00022777"/>
    </source>
</evidence>
<evidence type="ECO:0000256" key="4">
    <source>
        <dbReference type="ARBA" id="ARBA00022679"/>
    </source>
</evidence>
<sequence length="465" mass="49124">MSTSQQPSERRARRGYPWLLPSTLLDADAPDTGGRPVRRTVRDWAVDIACFLLAVAFSLVMAAELYSLDLPRPLLIADQVVGALACAAIWLRRRWPLALCLVLTPLSVLFPMAAGATLVALFTVTVHRPFPLVALAGAVNLLAGAIGPLIRPDQDFGFGFNLALGAVITLTVIGWGMFVRARRQLVLSYRERARRAETEANLRAAQAQQEARTQIAREMHDVLGHRLSLLSVHAGALEFRPDAPPEDVAKAAGVIRASAHQAMQDLREVIGVLRAPVGTDGPAPGTAVQGDERPQPDLRALGRLVEESRQAGMRVALTTEVGAESGRSGTGETESETGAPAAEVPEIAVPEAIGRTAYRIVQEGLTNARKHAPGGAVAVTVAGSPGDGLRLELRNPTAPARTASARTGPAPGDGQAHGRGRDPGQDQGQGLIGLAERAALAGGRIEHEVTGSGDFVLTAWLPWPP</sequence>
<feature type="transmembrane region" description="Helical" evidence="10">
    <location>
        <begin position="98"/>
        <end position="124"/>
    </location>
</feature>
<evidence type="ECO:0000256" key="3">
    <source>
        <dbReference type="ARBA" id="ARBA00022553"/>
    </source>
</evidence>
<evidence type="ECO:0000313" key="12">
    <source>
        <dbReference type="EMBL" id="PSL00770.1"/>
    </source>
</evidence>
<gene>
    <name evidence="12" type="ORF">CLV63_101246</name>
</gene>
<evidence type="ECO:0000256" key="7">
    <source>
        <dbReference type="ARBA" id="ARBA00022840"/>
    </source>
</evidence>
<dbReference type="PANTHER" id="PTHR24421">
    <property type="entry name" value="NITRATE/NITRITE SENSOR PROTEIN NARX-RELATED"/>
    <property type="match status" value="1"/>
</dbReference>
<dbReference type="OrthoDB" id="227596at2"/>
<keyword evidence="5" id="KW-0547">Nucleotide-binding</keyword>
<dbReference type="Gene3D" id="1.20.5.1930">
    <property type="match status" value="1"/>
</dbReference>
<protein>
    <recommendedName>
        <fullName evidence="2">histidine kinase</fullName>
        <ecNumber evidence="2">2.7.13.3</ecNumber>
    </recommendedName>
</protein>
<feature type="transmembrane region" description="Helical" evidence="10">
    <location>
        <begin position="44"/>
        <end position="68"/>
    </location>
</feature>
<dbReference type="GO" id="GO:0046983">
    <property type="term" value="F:protein dimerization activity"/>
    <property type="evidence" value="ECO:0007669"/>
    <property type="project" value="InterPro"/>
</dbReference>
<evidence type="ECO:0000259" key="11">
    <source>
        <dbReference type="Pfam" id="PF07730"/>
    </source>
</evidence>
<feature type="compositionally biased region" description="Low complexity" evidence="9">
    <location>
        <begin position="398"/>
        <end position="410"/>
    </location>
</feature>
<keyword evidence="13" id="KW-1185">Reference proteome</keyword>
<comment type="catalytic activity">
    <reaction evidence="1">
        <text>ATP + protein L-histidine = ADP + protein N-phospho-L-histidine.</text>
        <dbReference type="EC" id="2.7.13.3"/>
    </reaction>
</comment>
<proteinExistence type="predicted"/>
<dbReference type="EC" id="2.7.13.3" evidence="2"/>
<feature type="transmembrane region" description="Helical" evidence="10">
    <location>
        <begin position="130"/>
        <end position="150"/>
    </location>
</feature>
<feature type="transmembrane region" description="Helical" evidence="10">
    <location>
        <begin position="74"/>
        <end position="91"/>
    </location>
</feature>
<keyword evidence="10" id="KW-1133">Transmembrane helix</keyword>
<feature type="domain" description="Signal transduction histidine kinase subgroup 3 dimerisation and phosphoacceptor" evidence="11">
    <location>
        <begin position="212"/>
        <end position="276"/>
    </location>
</feature>
<evidence type="ECO:0000256" key="10">
    <source>
        <dbReference type="SAM" id="Phobius"/>
    </source>
</evidence>
<organism evidence="12 13">
    <name type="scientific">Murinocardiopsis flavida</name>
    <dbReference type="NCBI Taxonomy" id="645275"/>
    <lineage>
        <taxon>Bacteria</taxon>
        <taxon>Bacillati</taxon>
        <taxon>Actinomycetota</taxon>
        <taxon>Actinomycetes</taxon>
        <taxon>Streptosporangiales</taxon>
        <taxon>Nocardiopsidaceae</taxon>
        <taxon>Murinocardiopsis</taxon>
    </lineage>
</organism>
<keyword evidence="10" id="KW-0812">Transmembrane</keyword>
<dbReference type="EMBL" id="PYGA01000001">
    <property type="protein sequence ID" value="PSL00770.1"/>
    <property type="molecule type" value="Genomic_DNA"/>
</dbReference>
<evidence type="ECO:0000256" key="9">
    <source>
        <dbReference type="SAM" id="MobiDB-lite"/>
    </source>
</evidence>
<evidence type="ECO:0000256" key="2">
    <source>
        <dbReference type="ARBA" id="ARBA00012438"/>
    </source>
</evidence>
<keyword evidence="7" id="KW-0067">ATP-binding</keyword>
<keyword evidence="4" id="KW-0808">Transferase</keyword>
<accession>A0A2P8DU72</accession>
<comment type="caution">
    <text evidence="12">The sequence shown here is derived from an EMBL/GenBank/DDBJ whole genome shotgun (WGS) entry which is preliminary data.</text>
</comment>
<dbReference type="CDD" id="cd16917">
    <property type="entry name" value="HATPase_UhpB-NarQ-NarX-like"/>
    <property type="match status" value="1"/>
</dbReference>
<dbReference type="GO" id="GO:0016020">
    <property type="term" value="C:membrane"/>
    <property type="evidence" value="ECO:0007669"/>
    <property type="project" value="InterPro"/>
</dbReference>
<keyword evidence="3" id="KW-0597">Phosphoprotein</keyword>
<dbReference type="Gene3D" id="3.30.565.10">
    <property type="entry name" value="Histidine kinase-like ATPase, C-terminal domain"/>
    <property type="match status" value="1"/>
</dbReference>
<keyword evidence="8" id="KW-0902">Two-component regulatory system</keyword>
<dbReference type="GO" id="GO:0000155">
    <property type="term" value="F:phosphorelay sensor kinase activity"/>
    <property type="evidence" value="ECO:0007669"/>
    <property type="project" value="InterPro"/>
</dbReference>
<keyword evidence="10" id="KW-0472">Membrane</keyword>
<feature type="region of interest" description="Disordered" evidence="9">
    <location>
        <begin position="398"/>
        <end position="429"/>
    </location>
</feature>
<keyword evidence="6 12" id="KW-0418">Kinase</keyword>
<name>A0A2P8DU72_9ACTN</name>
<dbReference type="InterPro" id="IPR050482">
    <property type="entry name" value="Sensor_HK_TwoCompSys"/>
</dbReference>
<dbReference type="PANTHER" id="PTHR24421:SF10">
    <property type="entry name" value="NITRATE_NITRITE SENSOR PROTEIN NARQ"/>
    <property type="match status" value="1"/>
</dbReference>
<dbReference type="AlphaFoldDB" id="A0A2P8DU72"/>
<evidence type="ECO:0000256" key="8">
    <source>
        <dbReference type="ARBA" id="ARBA00023012"/>
    </source>
</evidence>
<dbReference type="InterPro" id="IPR036890">
    <property type="entry name" value="HATPase_C_sf"/>
</dbReference>
<feature type="transmembrane region" description="Helical" evidence="10">
    <location>
        <begin position="157"/>
        <end position="178"/>
    </location>
</feature>
<evidence type="ECO:0000256" key="1">
    <source>
        <dbReference type="ARBA" id="ARBA00000085"/>
    </source>
</evidence>
<dbReference type="GO" id="GO:0005524">
    <property type="term" value="F:ATP binding"/>
    <property type="evidence" value="ECO:0007669"/>
    <property type="project" value="UniProtKB-KW"/>
</dbReference>
<dbReference type="RefSeq" id="WP_106580959.1">
    <property type="nucleotide sequence ID" value="NZ_PYGA01000001.1"/>
</dbReference>
<dbReference type="Proteomes" id="UP000240542">
    <property type="component" value="Unassembled WGS sequence"/>
</dbReference>
<dbReference type="Pfam" id="PF07730">
    <property type="entry name" value="HisKA_3"/>
    <property type="match status" value="1"/>
</dbReference>
<feature type="region of interest" description="Disordered" evidence="9">
    <location>
        <begin position="275"/>
        <end position="295"/>
    </location>
</feature>
<evidence type="ECO:0000313" key="13">
    <source>
        <dbReference type="Proteomes" id="UP000240542"/>
    </source>
</evidence>